<dbReference type="CDD" id="cd00254">
    <property type="entry name" value="LT-like"/>
    <property type="match status" value="1"/>
</dbReference>
<keyword evidence="5" id="KW-1185">Reference proteome</keyword>
<evidence type="ECO:0000256" key="1">
    <source>
        <dbReference type="ARBA" id="ARBA00007734"/>
    </source>
</evidence>
<dbReference type="Proteomes" id="UP000316968">
    <property type="component" value="Chromosome"/>
</dbReference>
<protein>
    <submittedName>
        <fullName evidence="4">Lytic transglycosylase domain-containing protein</fullName>
    </submittedName>
</protein>
<evidence type="ECO:0000256" key="2">
    <source>
        <dbReference type="SAM" id="MobiDB-lite"/>
    </source>
</evidence>
<dbReference type="AlphaFoldDB" id="A0A4Y6V4M8"/>
<dbReference type="GO" id="GO:0000270">
    <property type="term" value="P:peptidoglycan metabolic process"/>
    <property type="evidence" value="ECO:0007669"/>
    <property type="project" value="InterPro"/>
</dbReference>
<evidence type="ECO:0000313" key="5">
    <source>
        <dbReference type="Proteomes" id="UP000316968"/>
    </source>
</evidence>
<dbReference type="SUPFAM" id="SSF53955">
    <property type="entry name" value="Lysozyme-like"/>
    <property type="match status" value="1"/>
</dbReference>
<feature type="domain" description="Transglycosylase SLT" evidence="3">
    <location>
        <begin position="102"/>
        <end position="198"/>
    </location>
</feature>
<feature type="region of interest" description="Disordered" evidence="2">
    <location>
        <begin position="52"/>
        <end position="71"/>
    </location>
</feature>
<evidence type="ECO:0000313" key="4">
    <source>
        <dbReference type="EMBL" id="QDH23630.1"/>
    </source>
</evidence>
<dbReference type="PANTHER" id="PTHR37423:SF2">
    <property type="entry name" value="MEMBRANE-BOUND LYTIC MUREIN TRANSGLYCOSYLASE C"/>
    <property type="match status" value="1"/>
</dbReference>
<dbReference type="PROSITE" id="PS00922">
    <property type="entry name" value="TRANSGLYCOSYLASE"/>
    <property type="match status" value="1"/>
</dbReference>
<dbReference type="Gene3D" id="1.10.530.10">
    <property type="match status" value="1"/>
</dbReference>
<dbReference type="InterPro" id="IPR008258">
    <property type="entry name" value="Transglycosylase_SLT_dom_1"/>
</dbReference>
<reference evidence="4 5" key="1">
    <citation type="submission" date="2019-06" db="EMBL/GenBank/DDBJ databases">
        <title>Saccharibacillus brassicae sp. nov., an endophytic bacterium isolated from Chinese cabbage seeds (Brassica pekinensis).</title>
        <authorList>
            <person name="Jiang L."/>
            <person name="Lee J."/>
            <person name="Kim S.W."/>
        </authorList>
    </citation>
    <scope>NUCLEOTIDE SEQUENCE [LARGE SCALE GENOMIC DNA]</scope>
    <source>
        <strain evidence="5">KCTC 43072 / ATSA2</strain>
    </source>
</reference>
<accession>A0A4Y6V4M8</accession>
<dbReference type="Pfam" id="PF01464">
    <property type="entry name" value="SLT"/>
    <property type="match status" value="1"/>
</dbReference>
<dbReference type="KEGG" id="saca:FFV09_02910"/>
<sequence>MEQGKIDSSVFATLLQQKMDQSGTASISAQELMKTLDAIALPANQMGKLKPGAMSLDSASDSSGAAGASLDRSAAKISMPNVSEPTVKSGTPNSNAAQYADLVQAASSRFGIPQSLINGIIDAESSFNPNAQSGAGAKGLMQLMDGTAAGLGVKNSFDPEQNINGGASYIASMLLRFDGSQRLALAAYNAGPGTLQRLGIRTESDLNAKFDQLPRETQNYIGRVETAQAKYI</sequence>
<name>A0A4Y6V4M8_SACBS</name>
<dbReference type="OrthoDB" id="9815002at2"/>
<evidence type="ECO:0000259" key="3">
    <source>
        <dbReference type="Pfam" id="PF01464"/>
    </source>
</evidence>
<organism evidence="4 5">
    <name type="scientific">Saccharibacillus brassicae</name>
    <dbReference type="NCBI Taxonomy" id="2583377"/>
    <lineage>
        <taxon>Bacteria</taxon>
        <taxon>Bacillati</taxon>
        <taxon>Bacillota</taxon>
        <taxon>Bacilli</taxon>
        <taxon>Bacillales</taxon>
        <taxon>Paenibacillaceae</taxon>
        <taxon>Saccharibacillus</taxon>
    </lineage>
</organism>
<dbReference type="PANTHER" id="PTHR37423">
    <property type="entry name" value="SOLUBLE LYTIC MUREIN TRANSGLYCOSYLASE-RELATED"/>
    <property type="match status" value="1"/>
</dbReference>
<comment type="similarity">
    <text evidence="1">Belongs to the transglycosylase Slt family.</text>
</comment>
<dbReference type="GO" id="GO:0008933">
    <property type="term" value="F:peptidoglycan lytic transglycosylase activity"/>
    <property type="evidence" value="ECO:0007669"/>
    <property type="project" value="InterPro"/>
</dbReference>
<dbReference type="InterPro" id="IPR000189">
    <property type="entry name" value="Transglyc_AS"/>
</dbReference>
<dbReference type="EMBL" id="CP041217">
    <property type="protein sequence ID" value="QDH23630.1"/>
    <property type="molecule type" value="Genomic_DNA"/>
</dbReference>
<gene>
    <name evidence="4" type="ORF">FFV09_02910</name>
</gene>
<dbReference type="GO" id="GO:0016020">
    <property type="term" value="C:membrane"/>
    <property type="evidence" value="ECO:0007669"/>
    <property type="project" value="InterPro"/>
</dbReference>
<proteinExistence type="inferred from homology"/>
<dbReference type="InterPro" id="IPR023346">
    <property type="entry name" value="Lysozyme-like_dom_sf"/>
</dbReference>